<dbReference type="RefSeq" id="WP_208307671.1">
    <property type="nucleotide sequence ID" value="NZ_JAGETX010000005.1"/>
</dbReference>
<keyword evidence="8" id="KW-1185">Reference proteome</keyword>
<evidence type="ECO:0000256" key="3">
    <source>
        <dbReference type="ARBA" id="ARBA00022692"/>
    </source>
</evidence>
<feature type="transmembrane region" description="Helical" evidence="6">
    <location>
        <begin position="6"/>
        <end position="24"/>
    </location>
</feature>
<dbReference type="Proteomes" id="UP000670527">
    <property type="component" value="Unassembled WGS sequence"/>
</dbReference>
<sequence length="341" mass="35921">MFIIEQTGLAIGVCLLAMLCWGSWSNGQKIAARDKVPITLFYRDYVLGIVLWVVVAAFTLGSLGEDGRPFLEDLRKADWAMLGLALAAGVAFNLGNQLLVAGIQAAGLAIGMPVGTSIALILGLIVNYLAEPEGNVALLAAGGAVVLVSIACSAFAYLKKEADSQDGEDDAEGSKTKGLLIAGSAGLANGFFFWLITTSLASDFADPERGQLTPYTALVVFALGMVISNSLFEQILRRFADKPEAAQLRYRDVTTRHHWVGVGSGLLWGLGMTSLLLASTEAGNAISFGISQGATVVGVLWGLFAWREFKGAPTTASRWLWVMGGTYVLGVGLIVAARLGS</sequence>
<feature type="transmembrane region" description="Helical" evidence="6">
    <location>
        <begin position="285"/>
        <end position="306"/>
    </location>
</feature>
<evidence type="ECO:0000313" key="7">
    <source>
        <dbReference type="EMBL" id="MBO3271230.1"/>
    </source>
</evidence>
<evidence type="ECO:0000256" key="1">
    <source>
        <dbReference type="ARBA" id="ARBA00004141"/>
    </source>
</evidence>
<keyword evidence="5 6" id="KW-0472">Membrane</keyword>
<comment type="caution">
    <text evidence="7">The sequence shown here is derived from an EMBL/GenBank/DDBJ whole genome shotgun (WGS) entry which is preliminary data.</text>
</comment>
<dbReference type="Pfam" id="PF07168">
    <property type="entry name" value="Ureide_permease"/>
    <property type="match status" value="1"/>
</dbReference>
<keyword evidence="3 6" id="KW-0812">Transmembrane</keyword>
<organism evidence="7 8">
    <name type="scientific">Hymenobacter defluvii</name>
    <dbReference type="NCBI Taxonomy" id="2054411"/>
    <lineage>
        <taxon>Bacteria</taxon>
        <taxon>Pseudomonadati</taxon>
        <taxon>Bacteroidota</taxon>
        <taxon>Cytophagia</taxon>
        <taxon>Cytophagales</taxon>
        <taxon>Hymenobacteraceae</taxon>
        <taxon>Hymenobacter</taxon>
    </lineage>
</organism>
<evidence type="ECO:0000256" key="4">
    <source>
        <dbReference type="ARBA" id="ARBA00022989"/>
    </source>
</evidence>
<comment type="similarity">
    <text evidence="2">Belongs to the GRP transporter (TC 2.A.7.5) family.</text>
</comment>
<dbReference type="InterPro" id="IPR009834">
    <property type="entry name" value="Ureide_permease"/>
</dbReference>
<feature type="transmembrane region" description="Helical" evidence="6">
    <location>
        <begin position="108"/>
        <end position="130"/>
    </location>
</feature>
<evidence type="ECO:0000313" key="8">
    <source>
        <dbReference type="Proteomes" id="UP000670527"/>
    </source>
</evidence>
<feature type="transmembrane region" description="Helical" evidence="6">
    <location>
        <begin position="179"/>
        <end position="200"/>
    </location>
</feature>
<dbReference type="InterPro" id="IPR010651">
    <property type="entry name" value="Sugar_transport"/>
</dbReference>
<evidence type="ECO:0000256" key="5">
    <source>
        <dbReference type="ARBA" id="ARBA00023136"/>
    </source>
</evidence>
<protein>
    <submittedName>
        <fullName evidence="7">Multidrug DMT transporter permease</fullName>
    </submittedName>
</protein>
<feature type="transmembrane region" description="Helical" evidence="6">
    <location>
        <begin position="136"/>
        <end position="158"/>
    </location>
</feature>
<comment type="subcellular location">
    <subcellularLocation>
        <location evidence="1">Membrane</location>
        <topology evidence="1">Multi-pass membrane protein</topology>
    </subcellularLocation>
</comment>
<feature type="transmembrane region" description="Helical" evidence="6">
    <location>
        <begin position="79"/>
        <end position="101"/>
    </location>
</feature>
<feature type="transmembrane region" description="Helical" evidence="6">
    <location>
        <begin position="318"/>
        <end position="339"/>
    </location>
</feature>
<feature type="transmembrane region" description="Helical" evidence="6">
    <location>
        <begin position="259"/>
        <end position="279"/>
    </location>
</feature>
<feature type="transmembrane region" description="Helical" evidence="6">
    <location>
        <begin position="212"/>
        <end position="232"/>
    </location>
</feature>
<dbReference type="PANTHER" id="PTHR16119:SF17">
    <property type="entry name" value="TRANSMEMBRANE PROTEIN 144"/>
    <property type="match status" value="1"/>
</dbReference>
<reference evidence="7 8" key="1">
    <citation type="submission" date="2021-03" db="EMBL/GenBank/DDBJ databases">
        <authorList>
            <person name="Kim M.K."/>
        </authorList>
    </citation>
    <scope>NUCLEOTIDE SEQUENCE [LARGE SCALE GENOMIC DNA]</scope>
    <source>
        <strain evidence="7 8">BT507</strain>
    </source>
</reference>
<name>A0ABS3TEU0_9BACT</name>
<evidence type="ECO:0000256" key="6">
    <source>
        <dbReference type="SAM" id="Phobius"/>
    </source>
</evidence>
<feature type="transmembrane region" description="Helical" evidence="6">
    <location>
        <begin position="45"/>
        <end position="64"/>
    </location>
</feature>
<keyword evidence="4 6" id="KW-1133">Transmembrane helix</keyword>
<accession>A0ABS3TEU0</accession>
<gene>
    <name evidence="7" type="ORF">J4D97_11265</name>
</gene>
<proteinExistence type="inferred from homology"/>
<dbReference type="EMBL" id="JAGETX010000005">
    <property type="protein sequence ID" value="MBO3271230.1"/>
    <property type="molecule type" value="Genomic_DNA"/>
</dbReference>
<evidence type="ECO:0000256" key="2">
    <source>
        <dbReference type="ARBA" id="ARBA00006117"/>
    </source>
</evidence>
<dbReference type="PANTHER" id="PTHR16119">
    <property type="entry name" value="TRANSMEMBRANE PROTEIN 144"/>
    <property type="match status" value="1"/>
</dbReference>